<reference evidence="10" key="1">
    <citation type="journal article" date="2020" name="mSystems">
        <title>Genome- and Community-Level Interaction Insights into Carbon Utilization and Element Cycling Functions of Hydrothermarchaeota in Hydrothermal Sediment.</title>
        <authorList>
            <person name="Zhou Z."/>
            <person name="Liu Y."/>
            <person name="Xu W."/>
            <person name="Pan J."/>
            <person name="Luo Z.H."/>
            <person name="Li M."/>
        </authorList>
    </citation>
    <scope>NUCLEOTIDE SEQUENCE [LARGE SCALE GENOMIC DNA]</scope>
    <source>
        <strain evidence="10">HyVt-633</strain>
    </source>
</reference>
<organism evidence="10">
    <name type="scientific">Chlorobaculum parvum</name>
    <dbReference type="NCBI Taxonomy" id="274539"/>
    <lineage>
        <taxon>Bacteria</taxon>
        <taxon>Pseudomonadati</taxon>
        <taxon>Chlorobiota</taxon>
        <taxon>Chlorobiia</taxon>
        <taxon>Chlorobiales</taxon>
        <taxon>Chlorobiaceae</taxon>
        <taxon>Chlorobaculum</taxon>
    </lineage>
</organism>
<gene>
    <name evidence="10" type="ORF">ENL07_07335</name>
</gene>
<dbReference type="GO" id="GO:0046872">
    <property type="term" value="F:metal ion binding"/>
    <property type="evidence" value="ECO:0007669"/>
    <property type="project" value="UniProtKB-KW"/>
</dbReference>
<sequence>MLTFQSYTAENIQQLPQFDSIPPEQLHAIKVVAEVYPFRVNSHVAKNLIDWSNIPDDPMFRLSFPQAGMLSGEDFRTISDLVLAKADPQLIREEARKIQLRQNPNPAGQMELNTPRLDGEPLHGMQHKYRESLLFFPLEAQVCHAYCTYCFRWPQFSGLENLKFANASNERLLEYLQRHPEVKDVIFTGGDPMVMSTELIEKYMRPLLDVPTLRTIRIGTKSLSWWPTRFTTDQDADQLIGFFEEVVKAGKQLAIMAHMSHTREIDNPDAVEAIRRIRSTGAVIRSQSPLARHVNDDSAVWEEMWQKQLQLGVIPYYMFLERDTGPKHYFEVPLFEALDIFNSAYRKMSGLGRTVRGPSMSCSPGKVIVEDVTEINGEKLFVLKFTQGRNPEWTNKIFFARYDESASWLDDLSPAFGDETFFFEPELQQMYGS</sequence>
<comment type="cofactor">
    <cofactor evidence="1">
        <name>pyridoxal 5'-phosphate</name>
        <dbReference type="ChEBI" id="CHEBI:597326"/>
    </cofactor>
</comment>
<keyword evidence="9" id="KW-0411">Iron-sulfur</keyword>
<dbReference type="EMBL" id="DRSQ01000147">
    <property type="protein sequence ID" value="HHE32428.1"/>
    <property type="molecule type" value="Genomic_DNA"/>
</dbReference>
<name>A0A7C5DFP8_9CHLB</name>
<evidence type="ECO:0000256" key="8">
    <source>
        <dbReference type="ARBA" id="ARBA00023004"/>
    </source>
</evidence>
<protein>
    <submittedName>
        <fullName evidence="10">4Fe-4S cluster-binding domain-containing protein</fullName>
    </submittedName>
</protein>
<dbReference type="SUPFAM" id="SSF102114">
    <property type="entry name" value="Radical SAM enzymes"/>
    <property type="match status" value="1"/>
</dbReference>
<evidence type="ECO:0000256" key="5">
    <source>
        <dbReference type="ARBA" id="ARBA00022691"/>
    </source>
</evidence>
<dbReference type="PANTHER" id="PTHR30538:SF0">
    <property type="entry name" value="L-LYSINE 2,3-AMINOMUTASE AQ_1632-RELATED"/>
    <property type="match status" value="1"/>
</dbReference>
<keyword evidence="6" id="KW-0479">Metal-binding</keyword>
<evidence type="ECO:0000256" key="9">
    <source>
        <dbReference type="ARBA" id="ARBA00023014"/>
    </source>
</evidence>
<dbReference type="Proteomes" id="UP000886058">
    <property type="component" value="Unassembled WGS sequence"/>
</dbReference>
<evidence type="ECO:0000313" key="10">
    <source>
        <dbReference type="EMBL" id="HHE32428.1"/>
    </source>
</evidence>
<dbReference type="SFLD" id="SFLDS00029">
    <property type="entry name" value="Radical_SAM"/>
    <property type="match status" value="1"/>
</dbReference>
<dbReference type="InterPro" id="IPR003739">
    <property type="entry name" value="Lys_aminomutase/Glu_NH3_mut"/>
</dbReference>
<dbReference type="SFLD" id="SFLDG01070">
    <property type="entry name" value="PLP-dependent"/>
    <property type="match status" value="1"/>
</dbReference>
<evidence type="ECO:0000256" key="1">
    <source>
        <dbReference type="ARBA" id="ARBA00001933"/>
    </source>
</evidence>
<dbReference type="GO" id="GO:0003824">
    <property type="term" value="F:catalytic activity"/>
    <property type="evidence" value="ECO:0007669"/>
    <property type="project" value="InterPro"/>
</dbReference>
<dbReference type="InterPro" id="IPR058240">
    <property type="entry name" value="rSAM_sf"/>
</dbReference>
<dbReference type="PANTHER" id="PTHR30538">
    <property type="entry name" value="LYSINE 2,3-AMINOMUTASE-RELATED"/>
    <property type="match status" value="1"/>
</dbReference>
<comment type="cofactor">
    <cofactor evidence="2">
        <name>[4Fe-4S] cluster</name>
        <dbReference type="ChEBI" id="CHEBI:49883"/>
    </cofactor>
</comment>
<comment type="similarity">
    <text evidence="3">Belongs to the radical SAM superfamily. KamA family.</text>
</comment>
<evidence type="ECO:0000256" key="7">
    <source>
        <dbReference type="ARBA" id="ARBA00022898"/>
    </source>
</evidence>
<keyword evidence="8" id="KW-0408">Iron</keyword>
<evidence type="ECO:0000256" key="3">
    <source>
        <dbReference type="ARBA" id="ARBA00008703"/>
    </source>
</evidence>
<dbReference type="Gene3D" id="3.20.20.70">
    <property type="entry name" value="Aldolase class I"/>
    <property type="match status" value="1"/>
</dbReference>
<dbReference type="InterPro" id="IPR007197">
    <property type="entry name" value="rSAM"/>
</dbReference>
<keyword evidence="5" id="KW-0949">S-adenosyl-L-methionine</keyword>
<evidence type="ECO:0000256" key="2">
    <source>
        <dbReference type="ARBA" id="ARBA00001966"/>
    </source>
</evidence>
<keyword evidence="4" id="KW-0004">4Fe-4S</keyword>
<keyword evidence="7" id="KW-0663">Pyridoxal phosphate</keyword>
<comment type="caution">
    <text evidence="10">The sequence shown here is derived from an EMBL/GenBank/DDBJ whole genome shotgun (WGS) entry which is preliminary data.</text>
</comment>
<evidence type="ECO:0000256" key="4">
    <source>
        <dbReference type="ARBA" id="ARBA00022485"/>
    </source>
</evidence>
<dbReference type="InterPro" id="IPR013785">
    <property type="entry name" value="Aldolase_TIM"/>
</dbReference>
<dbReference type="GO" id="GO:0051539">
    <property type="term" value="F:4 iron, 4 sulfur cluster binding"/>
    <property type="evidence" value="ECO:0007669"/>
    <property type="project" value="UniProtKB-KW"/>
</dbReference>
<dbReference type="AlphaFoldDB" id="A0A7C5DFP8"/>
<dbReference type="CDD" id="cd01335">
    <property type="entry name" value="Radical_SAM"/>
    <property type="match status" value="1"/>
</dbReference>
<accession>A0A7C5DFP8</accession>
<evidence type="ECO:0000256" key="6">
    <source>
        <dbReference type="ARBA" id="ARBA00022723"/>
    </source>
</evidence>
<proteinExistence type="inferred from homology"/>